<dbReference type="InterPro" id="IPR032675">
    <property type="entry name" value="LRR_dom_sf"/>
</dbReference>
<evidence type="ECO:0000256" key="3">
    <source>
        <dbReference type="ARBA" id="ARBA00022614"/>
    </source>
</evidence>
<dbReference type="Gene3D" id="3.80.10.10">
    <property type="entry name" value="Ribonuclease Inhibitor"/>
    <property type="match status" value="1"/>
</dbReference>
<evidence type="ECO:0000256" key="4">
    <source>
        <dbReference type="ARBA" id="ARBA00022729"/>
    </source>
</evidence>
<evidence type="ECO:0000256" key="1">
    <source>
        <dbReference type="ARBA" id="ARBA00004196"/>
    </source>
</evidence>
<comment type="caution">
    <text evidence="8">The sequence shown here is derived from an EMBL/GenBank/DDBJ whole genome shotgun (WGS) entry which is preliminary data.</text>
</comment>
<dbReference type="Pfam" id="PF00560">
    <property type="entry name" value="LRR_1"/>
    <property type="match status" value="2"/>
</dbReference>
<dbReference type="FunFam" id="3.80.10.10:FF:000041">
    <property type="entry name" value="LRR receptor-like serine/threonine-protein kinase ERECTA"/>
    <property type="match status" value="1"/>
</dbReference>
<sequence length="101" mass="10971">MGDLRLHDRDHFSAICKLQLTTLIVADWKSLSGEIPDCVSSLSNLLVLDLVGNNHSGQIPSQIGNLGRLVVLNLADNRTSGEIPASISKLECLNHLELNND</sequence>
<dbReference type="AlphaFoldDB" id="A0AAV0RSW1"/>
<organism evidence="8 9">
    <name type="scientific">Linum tenue</name>
    <dbReference type="NCBI Taxonomy" id="586396"/>
    <lineage>
        <taxon>Eukaryota</taxon>
        <taxon>Viridiplantae</taxon>
        <taxon>Streptophyta</taxon>
        <taxon>Embryophyta</taxon>
        <taxon>Tracheophyta</taxon>
        <taxon>Spermatophyta</taxon>
        <taxon>Magnoliopsida</taxon>
        <taxon>eudicotyledons</taxon>
        <taxon>Gunneridae</taxon>
        <taxon>Pentapetalae</taxon>
        <taxon>rosids</taxon>
        <taxon>fabids</taxon>
        <taxon>Malpighiales</taxon>
        <taxon>Linaceae</taxon>
        <taxon>Linum</taxon>
    </lineage>
</organism>
<keyword evidence="7" id="KW-0325">Glycoprotein</keyword>
<keyword evidence="9" id="KW-1185">Reference proteome</keyword>
<evidence type="ECO:0000256" key="5">
    <source>
        <dbReference type="ARBA" id="ARBA00022737"/>
    </source>
</evidence>
<gene>
    <name evidence="8" type="ORF">LITE_LOCUS49771</name>
</gene>
<keyword evidence="5" id="KW-0677">Repeat</keyword>
<protein>
    <submittedName>
        <fullName evidence="8">Uncharacterized protein</fullName>
    </submittedName>
</protein>
<comment type="subcellular location">
    <subcellularLocation>
        <location evidence="1">Cell envelope</location>
    </subcellularLocation>
    <subcellularLocation>
        <location evidence="2">Membrane</location>
    </subcellularLocation>
</comment>
<accession>A0AAV0RSW1</accession>
<evidence type="ECO:0000256" key="7">
    <source>
        <dbReference type="ARBA" id="ARBA00023180"/>
    </source>
</evidence>
<proteinExistence type="predicted"/>
<dbReference type="GO" id="GO:0016020">
    <property type="term" value="C:membrane"/>
    <property type="evidence" value="ECO:0007669"/>
    <property type="project" value="UniProtKB-SubCell"/>
</dbReference>
<evidence type="ECO:0000256" key="2">
    <source>
        <dbReference type="ARBA" id="ARBA00004370"/>
    </source>
</evidence>
<dbReference type="PANTHER" id="PTHR48059">
    <property type="entry name" value="POLYGALACTURONASE INHIBITOR 1"/>
    <property type="match status" value="1"/>
</dbReference>
<evidence type="ECO:0000313" key="9">
    <source>
        <dbReference type="Proteomes" id="UP001154282"/>
    </source>
</evidence>
<dbReference type="InterPro" id="IPR001611">
    <property type="entry name" value="Leu-rich_rpt"/>
</dbReference>
<dbReference type="InterPro" id="IPR051848">
    <property type="entry name" value="PGIP"/>
</dbReference>
<keyword evidence="4" id="KW-0732">Signal</keyword>
<dbReference type="Proteomes" id="UP001154282">
    <property type="component" value="Unassembled WGS sequence"/>
</dbReference>
<keyword evidence="6" id="KW-0472">Membrane</keyword>
<keyword evidence="3" id="KW-0433">Leucine-rich repeat</keyword>
<dbReference type="EMBL" id="CAMGYJ010000011">
    <property type="protein sequence ID" value="CAI0560642.1"/>
    <property type="molecule type" value="Genomic_DNA"/>
</dbReference>
<reference evidence="8" key="1">
    <citation type="submission" date="2022-08" db="EMBL/GenBank/DDBJ databases">
        <authorList>
            <person name="Gutierrez-Valencia J."/>
        </authorList>
    </citation>
    <scope>NUCLEOTIDE SEQUENCE</scope>
</reference>
<name>A0AAV0RSW1_9ROSI</name>
<evidence type="ECO:0000256" key="6">
    <source>
        <dbReference type="ARBA" id="ARBA00023136"/>
    </source>
</evidence>
<evidence type="ECO:0000313" key="8">
    <source>
        <dbReference type="EMBL" id="CAI0560642.1"/>
    </source>
</evidence>
<dbReference type="SUPFAM" id="SSF52058">
    <property type="entry name" value="L domain-like"/>
    <property type="match status" value="1"/>
</dbReference>
<dbReference type="PANTHER" id="PTHR48059:SF30">
    <property type="entry name" value="OS06G0587000 PROTEIN"/>
    <property type="match status" value="1"/>
</dbReference>